<evidence type="ECO:0000256" key="2">
    <source>
        <dbReference type="ARBA" id="ARBA00022771"/>
    </source>
</evidence>
<dbReference type="InterPro" id="IPR000536">
    <property type="entry name" value="Nucl_hrmn_rcpt_lig-bd"/>
</dbReference>
<evidence type="ECO:0000256" key="8">
    <source>
        <dbReference type="ARBA" id="ARBA00023242"/>
    </source>
</evidence>
<dbReference type="InterPro" id="IPR001628">
    <property type="entry name" value="Znf_hrmn_rcpt"/>
</dbReference>
<dbReference type="SMART" id="SM00399">
    <property type="entry name" value="ZnF_C4"/>
    <property type="match status" value="1"/>
</dbReference>
<gene>
    <name evidence="11" type="ORF">PENTCL1PPCAC_16908</name>
</gene>
<dbReference type="SUPFAM" id="SSF48508">
    <property type="entry name" value="Nuclear receptor ligand-binding domain"/>
    <property type="match status" value="1"/>
</dbReference>
<keyword evidence="8" id="KW-0539">Nucleus</keyword>
<keyword evidence="3" id="KW-0862">Zinc</keyword>
<dbReference type="GO" id="GO:0043565">
    <property type="term" value="F:sequence-specific DNA binding"/>
    <property type="evidence" value="ECO:0007669"/>
    <property type="project" value="InterPro"/>
</dbReference>
<name>A0AAV5TKE8_9BILA</name>
<protein>
    <recommendedName>
        <fullName evidence="13">Nuclear receptor</fullName>
    </recommendedName>
</protein>
<evidence type="ECO:0000313" key="12">
    <source>
        <dbReference type="Proteomes" id="UP001432027"/>
    </source>
</evidence>
<evidence type="ECO:0000256" key="4">
    <source>
        <dbReference type="ARBA" id="ARBA00023015"/>
    </source>
</evidence>
<dbReference type="InterPro" id="IPR035500">
    <property type="entry name" value="NHR-like_dom_sf"/>
</dbReference>
<accession>A0AAV5TKE8</accession>
<dbReference type="InterPro" id="IPR013088">
    <property type="entry name" value="Znf_NHR/GATA"/>
</dbReference>
<evidence type="ECO:0000256" key="5">
    <source>
        <dbReference type="ARBA" id="ARBA00023125"/>
    </source>
</evidence>
<keyword evidence="4" id="KW-0805">Transcription regulation</keyword>
<keyword evidence="12" id="KW-1185">Reference proteome</keyword>
<comment type="caution">
    <text evidence="11">The sequence shown here is derived from an EMBL/GenBank/DDBJ whole genome shotgun (WGS) entry which is preliminary data.</text>
</comment>
<evidence type="ECO:0000259" key="10">
    <source>
        <dbReference type="PROSITE" id="PS51843"/>
    </source>
</evidence>
<dbReference type="Gene3D" id="1.10.565.10">
    <property type="entry name" value="Retinoid X Receptor"/>
    <property type="match status" value="1"/>
</dbReference>
<proteinExistence type="predicted"/>
<dbReference type="Gene3D" id="3.30.50.10">
    <property type="entry name" value="Erythroid Transcription Factor GATA-1, subunit A"/>
    <property type="match status" value="1"/>
</dbReference>
<evidence type="ECO:0000256" key="7">
    <source>
        <dbReference type="ARBA" id="ARBA00023170"/>
    </source>
</evidence>
<evidence type="ECO:0000256" key="6">
    <source>
        <dbReference type="ARBA" id="ARBA00023163"/>
    </source>
</evidence>
<keyword evidence="1" id="KW-0479">Metal-binding</keyword>
<dbReference type="PANTHER" id="PTHR46011">
    <property type="entry name" value="NUCLEAR HORMONE RECEPTOR FAMILY MEMBER NHR-86-RELATED"/>
    <property type="match status" value="1"/>
</dbReference>
<dbReference type="PROSITE" id="PS51030">
    <property type="entry name" value="NUCLEAR_REC_DBD_2"/>
    <property type="match status" value="1"/>
</dbReference>
<dbReference type="PROSITE" id="PS51843">
    <property type="entry name" value="NR_LBD"/>
    <property type="match status" value="1"/>
</dbReference>
<dbReference type="GO" id="GO:0003700">
    <property type="term" value="F:DNA-binding transcription factor activity"/>
    <property type="evidence" value="ECO:0007669"/>
    <property type="project" value="InterPro"/>
</dbReference>
<reference evidence="11" key="1">
    <citation type="submission" date="2023-10" db="EMBL/GenBank/DDBJ databases">
        <title>Genome assembly of Pristionchus species.</title>
        <authorList>
            <person name="Yoshida K."/>
            <person name="Sommer R.J."/>
        </authorList>
    </citation>
    <scope>NUCLEOTIDE SEQUENCE</scope>
    <source>
        <strain evidence="11">RS0144</strain>
    </source>
</reference>
<keyword evidence="7" id="KW-0675">Receptor</keyword>
<feature type="non-terminal residue" evidence="11">
    <location>
        <position position="1"/>
    </location>
</feature>
<dbReference type="GO" id="GO:0005634">
    <property type="term" value="C:nucleus"/>
    <property type="evidence" value="ECO:0007669"/>
    <property type="project" value="TreeGrafter"/>
</dbReference>
<dbReference type="GO" id="GO:0008270">
    <property type="term" value="F:zinc ion binding"/>
    <property type="evidence" value="ECO:0007669"/>
    <property type="project" value="UniProtKB-KW"/>
</dbReference>
<keyword evidence="2" id="KW-0863">Zinc-finger</keyword>
<feature type="domain" description="Nuclear receptor" evidence="9">
    <location>
        <begin position="28"/>
        <end position="104"/>
    </location>
</feature>
<sequence>SSTPKSSYFESRSGAFSMEATGNELSSGKCCLICTVPIRFTRLGVHACRACAAFYKRSKITGKHFVCRQGDNQCVFRKHEKFMCRSCRYDKCLELGMEYNLVEKEIEKEIEKIDLDSGNESSPSISIEETPLLETMRIVYEKSFKRRLDQELEVVKKHRLKRLEHPTEEFYISSMHSFNDMFPTIVKEIIEIFECVFPFLKELIIEDKAAIFQDFIGKFSIIEGFYRSFTHLQSNHFLASLITCIDCDNVDQWIRDEDWVERKEDFRKFVRNYEVEYTNLLLPLYTIDDFSEREFMALLIIGFCDIDLSLDLPEAIFETLESIRKRVFAELQDYYKNEEKLLDVSTRIGKLMTVAHTTGEAGLLMNEEYRTYSALFDVYSGDFLLREIFFQ</sequence>
<evidence type="ECO:0000259" key="9">
    <source>
        <dbReference type="PROSITE" id="PS51030"/>
    </source>
</evidence>
<dbReference type="Proteomes" id="UP001432027">
    <property type="component" value="Unassembled WGS sequence"/>
</dbReference>
<dbReference type="AlphaFoldDB" id="A0AAV5TKE8"/>
<dbReference type="Pfam" id="PF00104">
    <property type="entry name" value="Hormone_recep"/>
    <property type="match status" value="1"/>
</dbReference>
<dbReference type="SUPFAM" id="SSF57716">
    <property type="entry name" value="Glucocorticoid receptor-like (DNA-binding domain)"/>
    <property type="match status" value="1"/>
</dbReference>
<dbReference type="SMART" id="SM00430">
    <property type="entry name" value="HOLI"/>
    <property type="match status" value="1"/>
</dbReference>
<keyword evidence="5" id="KW-0238">DNA-binding</keyword>
<dbReference type="Pfam" id="PF00105">
    <property type="entry name" value="zf-C4"/>
    <property type="match status" value="1"/>
</dbReference>
<evidence type="ECO:0000313" key="11">
    <source>
        <dbReference type="EMBL" id="GMS94733.1"/>
    </source>
</evidence>
<dbReference type="EMBL" id="BTSX01000004">
    <property type="protein sequence ID" value="GMS94733.1"/>
    <property type="molecule type" value="Genomic_DNA"/>
</dbReference>
<evidence type="ECO:0008006" key="13">
    <source>
        <dbReference type="Google" id="ProtNLM"/>
    </source>
</evidence>
<dbReference type="PANTHER" id="PTHR46011:SF6">
    <property type="entry name" value="HIGH ZINC ACTIVATED NUCLEAR RECEPTOR PROTEIN"/>
    <property type="match status" value="1"/>
</dbReference>
<evidence type="ECO:0000256" key="1">
    <source>
        <dbReference type="ARBA" id="ARBA00022723"/>
    </source>
</evidence>
<evidence type="ECO:0000256" key="3">
    <source>
        <dbReference type="ARBA" id="ARBA00022833"/>
    </source>
</evidence>
<keyword evidence="6" id="KW-0804">Transcription</keyword>
<organism evidence="11 12">
    <name type="scientific">Pristionchus entomophagus</name>
    <dbReference type="NCBI Taxonomy" id="358040"/>
    <lineage>
        <taxon>Eukaryota</taxon>
        <taxon>Metazoa</taxon>
        <taxon>Ecdysozoa</taxon>
        <taxon>Nematoda</taxon>
        <taxon>Chromadorea</taxon>
        <taxon>Rhabditida</taxon>
        <taxon>Rhabditina</taxon>
        <taxon>Diplogasteromorpha</taxon>
        <taxon>Diplogasteroidea</taxon>
        <taxon>Neodiplogasteridae</taxon>
        <taxon>Pristionchus</taxon>
    </lineage>
</organism>
<feature type="domain" description="NR LBD" evidence="10">
    <location>
        <begin position="128"/>
        <end position="391"/>
    </location>
</feature>